<evidence type="ECO:0000259" key="2">
    <source>
        <dbReference type="Pfam" id="PF00534"/>
    </source>
</evidence>
<evidence type="ECO:0000313" key="5">
    <source>
        <dbReference type="Proteomes" id="UP000436822"/>
    </source>
</evidence>
<dbReference type="Proteomes" id="UP000436822">
    <property type="component" value="Unassembled WGS sequence"/>
</dbReference>
<accession>A0A6N6JEV3</accession>
<comment type="caution">
    <text evidence="4">The sequence shown here is derived from an EMBL/GenBank/DDBJ whole genome shotgun (WGS) entry which is preliminary data.</text>
</comment>
<dbReference type="GO" id="GO:0016757">
    <property type="term" value="F:glycosyltransferase activity"/>
    <property type="evidence" value="ECO:0007669"/>
    <property type="project" value="InterPro"/>
</dbReference>
<dbReference type="EMBL" id="BLJE01000002">
    <property type="protein sequence ID" value="GFE64654.1"/>
    <property type="molecule type" value="Genomic_DNA"/>
</dbReference>
<dbReference type="Gene3D" id="3.40.50.2000">
    <property type="entry name" value="Glycogen Phosphorylase B"/>
    <property type="match status" value="2"/>
</dbReference>
<sequence length="348" mass="36643">MNAVFAIPGDMHQRTGGYIYEATVLRVLNEINCSTEHLQLPDSFPDPTPGDMVATLRALQDIPADRPVILDGLVSGAIDPDGIANLAAPVIAMVHHPLGLETGLPPSRAAELLANEAAVLKHVTHVLVPSAHTADILTKQFGVPEDRITIALPGFDRPKITAKPSNPPLILSVGLLAPRKGHDVLLDALAGLKDLDWRAVIAGKVHDAAYASSLIDQLTRLGLAGRVQFTGELSALDLADRFAAASIFALATRYEGYGMVLSEAMLYGLPVISCAVGAVPDTVGDAGILVPPNDPEQLAGALRTLLTDPAAYKQYKAAAVAKANDLPTWQDTAKIIASVIKDVANRAL</sequence>
<dbReference type="SUPFAM" id="SSF53756">
    <property type="entry name" value="UDP-Glycosyltransferase/glycogen phosphorylase"/>
    <property type="match status" value="1"/>
</dbReference>
<evidence type="ECO:0000313" key="4">
    <source>
        <dbReference type="EMBL" id="GFE64654.1"/>
    </source>
</evidence>
<dbReference type="InterPro" id="IPR001296">
    <property type="entry name" value="Glyco_trans_1"/>
</dbReference>
<feature type="domain" description="Glycosyl transferase family 1" evidence="2">
    <location>
        <begin position="159"/>
        <end position="319"/>
    </location>
</feature>
<protein>
    <submittedName>
        <fullName evidence="4">Glycosyl transferase</fullName>
    </submittedName>
</protein>
<proteinExistence type="predicted"/>
<evidence type="ECO:0000259" key="3">
    <source>
        <dbReference type="Pfam" id="PF13439"/>
    </source>
</evidence>
<keyword evidence="1 4" id="KW-0808">Transferase</keyword>
<dbReference type="InterPro" id="IPR028098">
    <property type="entry name" value="Glyco_trans_4-like_N"/>
</dbReference>
<reference evidence="4 5" key="1">
    <citation type="submission" date="2019-12" db="EMBL/GenBank/DDBJ databases">
        <title>Litoreibacter badius sp. nov., a novel bacteriochlorophyll a-containing bacterium in the genus Litoreibacter.</title>
        <authorList>
            <person name="Kanamuro M."/>
            <person name="Takabe Y."/>
            <person name="Mori K."/>
            <person name="Takaichi S."/>
            <person name="Hanada S."/>
        </authorList>
    </citation>
    <scope>NUCLEOTIDE SEQUENCE [LARGE SCALE GENOMIC DNA]</scope>
    <source>
        <strain evidence="4 5">K6</strain>
    </source>
</reference>
<dbReference type="PANTHER" id="PTHR46401:SF2">
    <property type="entry name" value="GLYCOSYLTRANSFERASE WBBK-RELATED"/>
    <property type="match status" value="1"/>
</dbReference>
<organism evidence="4 5">
    <name type="scientific">Litoreibacter roseus</name>
    <dbReference type="NCBI Taxonomy" id="2601869"/>
    <lineage>
        <taxon>Bacteria</taxon>
        <taxon>Pseudomonadati</taxon>
        <taxon>Pseudomonadota</taxon>
        <taxon>Alphaproteobacteria</taxon>
        <taxon>Rhodobacterales</taxon>
        <taxon>Roseobacteraceae</taxon>
        <taxon>Litoreibacter</taxon>
    </lineage>
</organism>
<dbReference type="AlphaFoldDB" id="A0A6N6JEV3"/>
<dbReference type="OrthoDB" id="9790710at2"/>
<dbReference type="Pfam" id="PF13439">
    <property type="entry name" value="Glyco_transf_4"/>
    <property type="match status" value="1"/>
</dbReference>
<evidence type="ECO:0000256" key="1">
    <source>
        <dbReference type="ARBA" id="ARBA00022679"/>
    </source>
</evidence>
<dbReference type="GO" id="GO:0009103">
    <property type="term" value="P:lipopolysaccharide biosynthetic process"/>
    <property type="evidence" value="ECO:0007669"/>
    <property type="project" value="TreeGrafter"/>
</dbReference>
<dbReference type="RefSeq" id="WP_159806004.1">
    <property type="nucleotide sequence ID" value="NZ_BLJE01000002.1"/>
</dbReference>
<name>A0A6N6JEV3_9RHOB</name>
<gene>
    <name evidence="4" type="ORF">KIN_17280</name>
</gene>
<keyword evidence="5" id="KW-1185">Reference proteome</keyword>
<dbReference type="Pfam" id="PF00534">
    <property type="entry name" value="Glycos_transf_1"/>
    <property type="match status" value="1"/>
</dbReference>
<feature type="domain" description="Glycosyltransferase subfamily 4-like N-terminal" evidence="3">
    <location>
        <begin position="86"/>
        <end position="156"/>
    </location>
</feature>
<dbReference type="CDD" id="cd03801">
    <property type="entry name" value="GT4_PimA-like"/>
    <property type="match status" value="1"/>
</dbReference>
<dbReference type="PANTHER" id="PTHR46401">
    <property type="entry name" value="GLYCOSYLTRANSFERASE WBBK-RELATED"/>
    <property type="match status" value="1"/>
</dbReference>